<keyword evidence="4" id="KW-1003">Cell membrane</keyword>
<sequence length="218" mass="24503" precursor="true">MTVFFSEVYRLVILFVFFIISISIHECAHAYAAYLLGDPTAKNQGRITLNPLKHLDPLGTLMLFIINFGWAKPTPVNPIYFKDRRKGVMLSSFAGPLSNLLFAVILAFPYVYFRESYYNNLNKLNVYLMGVFGIGFSLNVVLAVFNMLPVPPLDGSKILSGIIPPKNYYKMLEYESYITIAFIILMLTGLLGKILSPIVGIVQTAIIYIVSPIITFII</sequence>
<feature type="transmembrane region" description="Helical" evidence="13">
    <location>
        <begin position="12"/>
        <end position="34"/>
    </location>
</feature>
<dbReference type="InterPro" id="IPR052348">
    <property type="entry name" value="Metallopeptidase_M50B"/>
</dbReference>
<feature type="transmembrane region" description="Helical" evidence="13">
    <location>
        <begin position="198"/>
        <end position="217"/>
    </location>
</feature>
<dbReference type="PANTHER" id="PTHR35864">
    <property type="entry name" value="ZINC METALLOPROTEASE MJ0611-RELATED"/>
    <property type="match status" value="1"/>
</dbReference>
<evidence type="ECO:0000256" key="6">
    <source>
        <dbReference type="ARBA" id="ARBA00022692"/>
    </source>
</evidence>
<dbReference type="CDD" id="cd06158">
    <property type="entry name" value="S2P-M50_like_1"/>
    <property type="match status" value="1"/>
</dbReference>
<comment type="subcellular location">
    <subcellularLocation>
        <location evidence="2">Cell membrane</location>
        <topology evidence="2">Multi-pass membrane protein</topology>
    </subcellularLocation>
</comment>
<evidence type="ECO:0000256" key="11">
    <source>
        <dbReference type="ARBA" id="ARBA00023049"/>
    </source>
</evidence>
<evidence type="ECO:0000256" key="8">
    <source>
        <dbReference type="ARBA" id="ARBA00022801"/>
    </source>
</evidence>
<evidence type="ECO:0000256" key="1">
    <source>
        <dbReference type="ARBA" id="ARBA00001947"/>
    </source>
</evidence>
<gene>
    <name evidence="15" type="ordered locus">Clocl_1484</name>
</gene>
<keyword evidence="8" id="KW-0378">Hydrolase</keyword>
<dbReference type="AlphaFoldDB" id="G8M213"/>
<dbReference type="EMBL" id="CP003065">
    <property type="protein sequence ID" value="AEV68131.1"/>
    <property type="molecule type" value="Genomic_DNA"/>
</dbReference>
<dbReference type="STRING" id="720554.Clocl_1484"/>
<keyword evidence="7" id="KW-0479">Metal-binding</keyword>
<keyword evidence="9" id="KW-0862">Zinc</keyword>
<dbReference type="KEGG" id="ccl:Clocl_1484"/>
<accession>G8M213</accession>
<evidence type="ECO:0000313" key="16">
    <source>
        <dbReference type="Proteomes" id="UP000005435"/>
    </source>
</evidence>
<dbReference type="GO" id="GO:0008237">
    <property type="term" value="F:metallopeptidase activity"/>
    <property type="evidence" value="ECO:0007669"/>
    <property type="project" value="UniProtKB-KW"/>
</dbReference>
<keyword evidence="12 13" id="KW-0472">Membrane</keyword>
<evidence type="ECO:0000256" key="5">
    <source>
        <dbReference type="ARBA" id="ARBA00022670"/>
    </source>
</evidence>
<keyword evidence="6 13" id="KW-0812">Transmembrane</keyword>
<evidence type="ECO:0000256" key="9">
    <source>
        <dbReference type="ARBA" id="ARBA00022833"/>
    </source>
</evidence>
<keyword evidence="11" id="KW-0482">Metalloprotease</keyword>
<feature type="transmembrane region" description="Helical" evidence="13">
    <location>
        <begin position="54"/>
        <end position="71"/>
    </location>
</feature>
<evidence type="ECO:0000259" key="14">
    <source>
        <dbReference type="Pfam" id="PF02163"/>
    </source>
</evidence>
<dbReference type="GO" id="GO:0005886">
    <property type="term" value="C:plasma membrane"/>
    <property type="evidence" value="ECO:0007669"/>
    <property type="project" value="UniProtKB-SubCell"/>
</dbReference>
<dbReference type="Pfam" id="PF02163">
    <property type="entry name" value="Peptidase_M50"/>
    <property type="match status" value="1"/>
</dbReference>
<dbReference type="OrthoDB" id="9800627at2"/>
<dbReference type="InterPro" id="IPR044537">
    <property type="entry name" value="Rip2-like"/>
</dbReference>
<keyword evidence="5 15" id="KW-0645">Protease</keyword>
<dbReference type="eggNOG" id="COG1994">
    <property type="taxonomic scope" value="Bacteria"/>
</dbReference>
<comment type="cofactor">
    <cofactor evidence="1">
        <name>Zn(2+)</name>
        <dbReference type="ChEBI" id="CHEBI:29105"/>
    </cofactor>
</comment>
<proteinExistence type="inferred from homology"/>
<evidence type="ECO:0000256" key="13">
    <source>
        <dbReference type="SAM" id="Phobius"/>
    </source>
</evidence>
<dbReference type="RefSeq" id="WP_014254743.1">
    <property type="nucleotide sequence ID" value="NC_016627.1"/>
</dbReference>
<dbReference type="InterPro" id="IPR008915">
    <property type="entry name" value="Peptidase_M50"/>
</dbReference>
<dbReference type="PANTHER" id="PTHR35864:SF1">
    <property type="entry name" value="ZINC METALLOPROTEASE YWHC-RELATED"/>
    <property type="match status" value="1"/>
</dbReference>
<name>G8M213_ACECE</name>
<protein>
    <submittedName>
        <fullName evidence="15">Zn-dependent protease</fullName>
    </submittedName>
</protein>
<evidence type="ECO:0000256" key="7">
    <source>
        <dbReference type="ARBA" id="ARBA00022723"/>
    </source>
</evidence>
<reference evidence="16" key="1">
    <citation type="submission" date="2011-12" db="EMBL/GenBank/DDBJ databases">
        <title>Complete sequence of Clostridium clariflavum DSM 19732.</title>
        <authorList>
            <consortium name="US DOE Joint Genome Institute"/>
            <person name="Lucas S."/>
            <person name="Han J."/>
            <person name="Lapidus A."/>
            <person name="Cheng J.-F."/>
            <person name="Goodwin L."/>
            <person name="Pitluck S."/>
            <person name="Peters L."/>
            <person name="Teshima H."/>
            <person name="Detter J.C."/>
            <person name="Han C."/>
            <person name="Tapia R."/>
            <person name="Land M."/>
            <person name="Hauser L."/>
            <person name="Kyrpides N."/>
            <person name="Ivanova N."/>
            <person name="Pagani I."/>
            <person name="Kitzmiller T."/>
            <person name="Lynd L."/>
            <person name="Izquierdo J."/>
            <person name="Woyke T."/>
        </authorList>
    </citation>
    <scope>NUCLEOTIDE SEQUENCE [LARGE SCALE GENOMIC DNA]</scope>
    <source>
        <strain evidence="16">DSM 19732 / NBRC 101661 / EBR45</strain>
    </source>
</reference>
<dbReference type="Proteomes" id="UP000005435">
    <property type="component" value="Chromosome"/>
</dbReference>
<evidence type="ECO:0000256" key="12">
    <source>
        <dbReference type="ARBA" id="ARBA00023136"/>
    </source>
</evidence>
<comment type="similarity">
    <text evidence="3">Belongs to the peptidase M50B family.</text>
</comment>
<feature type="transmembrane region" description="Helical" evidence="13">
    <location>
        <begin position="124"/>
        <end position="148"/>
    </location>
</feature>
<feature type="transmembrane region" description="Helical" evidence="13">
    <location>
        <begin position="92"/>
        <end position="112"/>
    </location>
</feature>
<feature type="transmembrane region" description="Helical" evidence="13">
    <location>
        <begin position="174"/>
        <end position="192"/>
    </location>
</feature>
<evidence type="ECO:0000256" key="4">
    <source>
        <dbReference type="ARBA" id="ARBA00022475"/>
    </source>
</evidence>
<reference evidence="15 16" key="2">
    <citation type="journal article" date="2012" name="Stand. Genomic Sci.">
        <title>Complete Genome Sequence of Clostridium clariflavum DSM 19732.</title>
        <authorList>
            <person name="Izquierdo J.A."/>
            <person name="Goodwin L."/>
            <person name="Davenport K.W."/>
            <person name="Teshima H."/>
            <person name="Bruce D."/>
            <person name="Detter C."/>
            <person name="Tapia R."/>
            <person name="Han S."/>
            <person name="Land M."/>
            <person name="Hauser L."/>
            <person name="Jeffries C.D."/>
            <person name="Han J."/>
            <person name="Pitluck S."/>
            <person name="Nolan M."/>
            <person name="Chen A."/>
            <person name="Huntemann M."/>
            <person name="Mavromatis K."/>
            <person name="Mikhailova N."/>
            <person name="Liolios K."/>
            <person name="Woyke T."/>
            <person name="Lynd L.R."/>
        </authorList>
    </citation>
    <scope>NUCLEOTIDE SEQUENCE [LARGE SCALE GENOMIC DNA]</scope>
    <source>
        <strain evidence="16">DSM 19732 / NBRC 101661 / EBR45</strain>
    </source>
</reference>
<evidence type="ECO:0000256" key="2">
    <source>
        <dbReference type="ARBA" id="ARBA00004651"/>
    </source>
</evidence>
<dbReference type="GO" id="GO:0006508">
    <property type="term" value="P:proteolysis"/>
    <property type="evidence" value="ECO:0007669"/>
    <property type="project" value="UniProtKB-KW"/>
</dbReference>
<dbReference type="HOGENOM" id="CLU_086979_1_1_9"/>
<dbReference type="GO" id="GO:0046872">
    <property type="term" value="F:metal ion binding"/>
    <property type="evidence" value="ECO:0007669"/>
    <property type="project" value="UniProtKB-KW"/>
</dbReference>
<keyword evidence="10 13" id="KW-1133">Transmembrane helix</keyword>
<organism evidence="15 16">
    <name type="scientific">Acetivibrio clariflavus (strain DSM 19732 / NBRC 101661 / EBR45)</name>
    <name type="common">Clostridium clariflavum</name>
    <dbReference type="NCBI Taxonomy" id="720554"/>
    <lineage>
        <taxon>Bacteria</taxon>
        <taxon>Bacillati</taxon>
        <taxon>Bacillota</taxon>
        <taxon>Clostridia</taxon>
        <taxon>Eubacteriales</taxon>
        <taxon>Oscillospiraceae</taxon>
        <taxon>Acetivibrio</taxon>
    </lineage>
</organism>
<evidence type="ECO:0000256" key="3">
    <source>
        <dbReference type="ARBA" id="ARBA00007931"/>
    </source>
</evidence>
<evidence type="ECO:0000313" key="15">
    <source>
        <dbReference type="EMBL" id="AEV68131.1"/>
    </source>
</evidence>
<feature type="domain" description="Peptidase M50" evidence="14">
    <location>
        <begin position="129"/>
        <end position="181"/>
    </location>
</feature>
<keyword evidence="16" id="KW-1185">Reference proteome</keyword>
<evidence type="ECO:0000256" key="10">
    <source>
        <dbReference type="ARBA" id="ARBA00022989"/>
    </source>
</evidence>